<comment type="subcellular location">
    <subcellularLocation>
        <location evidence="1">Cytoplasm</location>
    </subcellularLocation>
</comment>
<dbReference type="InterPro" id="IPR027409">
    <property type="entry name" value="GroEL-like_apical_dom_sf"/>
</dbReference>
<comment type="subunit">
    <text evidence="10">Heterooligomeric complex.</text>
</comment>
<dbReference type="FunFam" id="3.50.7.10:FF:000008">
    <property type="entry name" value="T-complex protein 1 subunit theta"/>
    <property type="match status" value="1"/>
</dbReference>
<proteinExistence type="inferred from homology"/>
<dbReference type="Gene3D" id="3.50.7.10">
    <property type="entry name" value="GroEL"/>
    <property type="match status" value="1"/>
</dbReference>
<evidence type="ECO:0000256" key="11">
    <source>
        <dbReference type="RuleBase" id="RU004187"/>
    </source>
</evidence>
<dbReference type="GO" id="GO:0140662">
    <property type="term" value="F:ATP-dependent protein folding chaperone"/>
    <property type="evidence" value="ECO:0007669"/>
    <property type="project" value="InterPro"/>
</dbReference>
<evidence type="ECO:0000313" key="12">
    <source>
        <dbReference type="EMBL" id="KAF0304636.1"/>
    </source>
</evidence>
<dbReference type="InterPro" id="IPR027413">
    <property type="entry name" value="GROEL-like_equatorial_sf"/>
</dbReference>
<dbReference type="InterPro" id="IPR017998">
    <property type="entry name" value="Chaperone_TCP-1"/>
</dbReference>
<dbReference type="InterPro" id="IPR002423">
    <property type="entry name" value="Cpn60/GroEL/TCP-1"/>
</dbReference>
<gene>
    <name evidence="12" type="primary">CCT8</name>
    <name evidence="12" type="ORF">FJT64_002682</name>
</gene>
<dbReference type="GO" id="GO:0005737">
    <property type="term" value="C:cytoplasm"/>
    <property type="evidence" value="ECO:0007669"/>
    <property type="project" value="UniProtKB-SubCell"/>
</dbReference>
<evidence type="ECO:0000256" key="8">
    <source>
        <dbReference type="ARBA" id="ARBA00029602"/>
    </source>
</evidence>
<evidence type="ECO:0000256" key="9">
    <source>
        <dbReference type="ARBA" id="ARBA00058723"/>
    </source>
</evidence>
<dbReference type="PRINTS" id="PR00304">
    <property type="entry name" value="TCOMPLEXTCP1"/>
</dbReference>
<evidence type="ECO:0000256" key="4">
    <source>
        <dbReference type="ARBA" id="ARBA00022490"/>
    </source>
</evidence>
<name>A0A6A4WBF8_AMPAM</name>
<dbReference type="Gene3D" id="1.10.560.10">
    <property type="entry name" value="GroEL-like equatorial domain"/>
    <property type="match status" value="2"/>
</dbReference>
<evidence type="ECO:0000313" key="13">
    <source>
        <dbReference type="Proteomes" id="UP000440578"/>
    </source>
</evidence>
<comment type="function">
    <text evidence="9">Molecular chaperone; assists the folding of proteins upon ATP hydrolysis. Known to play a role, in vitro, in the folding of actin and tubulin. Required for correct subcellular localization of pgl-1.</text>
</comment>
<keyword evidence="13" id="KW-1185">Reference proteome</keyword>
<organism evidence="12 13">
    <name type="scientific">Amphibalanus amphitrite</name>
    <name type="common">Striped barnacle</name>
    <name type="synonym">Balanus amphitrite</name>
    <dbReference type="NCBI Taxonomy" id="1232801"/>
    <lineage>
        <taxon>Eukaryota</taxon>
        <taxon>Metazoa</taxon>
        <taxon>Ecdysozoa</taxon>
        <taxon>Arthropoda</taxon>
        <taxon>Crustacea</taxon>
        <taxon>Multicrustacea</taxon>
        <taxon>Cirripedia</taxon>
        <taxon>Thoracica</taxon>
        <taxon>Thoracicalcarea</taxon>
        <taxon>Balanomorpha</taxon>
        <taxon>Balanoidea</taxon>
        <taxon>Balanidae</taxon>
        <taxon>Amphibalaninae</taxon>
        <taxon>Amphibalanus</taxon>
    </lineage>
</organism>
<evidence type="ECO:0000256" key="10">
    <source>
        <dbReference type="ARBA" id="ARBA00064252"/>
    </source>
</evidence>
<dbReference type="Proteomes" id="UP000440578">
    <property type="component" value="Unassembled WGS sequence"/>
</dbReference>
<dbReference type="GO" id="GO:0051082">
    <property type="term" value="F:unfolded protein binding"/>
    <property type="evidence" value="ECO:0007669"/>
    <property type="project" value="InterPro"/>
</dbReference>
<dbReference type="EMBL" id="VIIS01000825">
    <property type="protein sequence ID" value="KAF0304636.1"/>
    <property type="molecule type" value="Genomic_DNA"/>
</dbReference>
<evidence type="ECO:0000256" key="3">
    <source>
        <dbReference type="ARBA" id="ARBA00016981"/>
    </source>
</evidence>
<dbReference type="PROSITE" id="PS00995">
    <property type="entry name" value="TCP1_3"/>
    <property type="match status" value="1"/>
</dbReference>
<dbReference type="OrthoDB" id="1748577at2759"/>
<reference evidence="12 13" key="1">
    <citation type="submission" date="2019-07" db="EMBL/GenBank/DDBJ databases">
        <title>Draft genome assembly of a fouling barnacle, Amphibalanus amphitrite (Darwin, 1854): The first reference genome for Thecostraca.</title>
        <authorList>
            <person name="Kim W."/>
        </authorList>
    </citation>
    <scope>NUCLEOTIDE SEQUENCE [LARGE SCALE GENOMIC DNA]</scope>
    <source>
        <strain evidence="12">SNU_AA5</strain>
        <tissue evidence="12">Soma without cirri and trophi</tissue>
    </source>
</reference>
<keyword evidence="6 11" id="KW-0067">ATP-binding</keyword>
<evidence type="ECO:0000256" key="5">
    <source>
        <dbReference type="ARBA" id="ARBA00022741"/>
    </source>
</evidence>
<dbReference type="InterPro" id="IPR012721">
    <property type="entry name" value="Chap_CCT_theta"/>
</dbReference>
<dbReference type="GO" id="GO:0005524">
    <property type="term" value="F:ATP binding"/>
    <property type="evidence" value="ECO:0007669"/>
    <property type="project" value="UniProtKB-KW"/>
</dbReference>
<dbReference type="Pfam" id="PF00118">
    <property type="entry name" value="Cpn60_TCP1"/>
    <property type="match status" value="1"/>
</dbReference>
<dbReference type="SUPFAM" id="SSF52029">
    <property type="entry name" value="GroEL apical domain-like"/>
    <property type="match status" value="1"/>
</dbReference>
<comment type="caution">
    <text evidence="12">The sequence shown here is derived from an EMBL/GenBank/DDBJ whole genome shotgun (WGS) entry which is preliminary data.</text>
</comment>
<evidence type="ECO:0000256" key="7">
    <source>
        <dbReference type="ARBA" id="ARBA00023186"/>
    </source>
</evidence>
<evidence type="ECO:0000256" key="2">
    <source>
        <dbReference type="ARBA" id="ARBA00008020"/>
    </source>
</evidence>
<keyword evidence="4" id="KW-0963">Cytoplasm</keyword>
<dbReference type="InterPro" id="IPR002194">
    <property type="entry name" value="Chaperonin_TCP-1_CS"/>
</dbReference>
<accession>A0A6A4WBF8</accession>
<dbReference type="PROSITE" id="PS00750">
    <property type="entry name" value="TCP1_1"/>
    <property type="match status" value="1"/>
</dbReference>
<comment type="similarity">
    <text evidence="2 11">Belongs to the TCP-1 chaperonin family.</text>
</comment>
<dbReference type="SUPFAM" id="SSF48592">
    <property type="entry name" value="GroEL equatorial domain-like"/>
    <property type="match status" value="1"/>
</dbReference>
<dbReference type="PANTHER" id="PTHR11353">
    <property type="entry name" value="CHAPERONIN"/>
    <property type="match status" value="1"/>
</dbReference>
<keyword evidence="5 11" id="KW-0547">Nucleotide-binding</keyword>
<keyword evidence="7 11" id="KW-0143">Chaperone</keyword>
<dbReference type="AlphaFoldDB" id="A0A6A4WBF8"/>
<evidence type="ECO:0000256" key="1">
    <source>
        <dbReference type="ARBA" id="ARBA00004496"/>
    </source>
</evidence>
<sequence length="516" mass="56505">MALHVPRAPGFGQMLKEGSRHFSGLEEAVYRNIHACKEFADTVKTAYGPRGMNKMVINHIEKLFVTSDAATIIRELEVEHPAAKMMILSSQMQEQEVGDGTNFVLIMAGALLASAEDLLRMGLTPTEVVEGYELALKKALELLPGLVCGEIKDLQSESELKRAIKPSVMSKQYGNEDFITDLVVKACSDSQVVQGMVFRREAEGTINTAEKAKVAVFTCPVDIAATETKGTVLIKTAQELKDFSRGEESQLEEQIKAIAATGAKVIVAGGKFGDMALHYVNKYNLMAVRLLSKFDLRRLCKTVGATALPRLTPPSADELGYCDRVYADELGETAVVVFKQEAAESRIATVVDGRLLPGAGACEMELAHLVSQYADTCPGLEQYAIKRFAAALEAFPKVLADNSGCKATEVLSRLYAAHQEGKKTAGFNVEVRTLEPTRCQVAELTGHVIATQSWRGLRHDPGRRPRRASYDLWLTKHWALKYAATAACTVLKVDQIIMAKRAGGPKPRENKDWDED</sequence>
<dbReference type="GO" id="GO:0016887">
    <property type="term" value="F:ATP hydrolysis activity"/>
    <property type="evidence" value="ECO:0007669"/>
    <property type="project" value="InterPro"/>
</dbReference>
<protein>
    <recommendedName>
        <fullName evidence="3">T-complex protein 1 subunit theta</fullName>
    </recommendedName>
    <alternativeName>
        <fullName evidence="8">CCT-theta</fullName>
    </alternativeName>
</protein>
<dbReference type="CDD" id="cd03341">
    <property type="entry name" value="TCP1_theta"/>
    <property type="match status" value="1"/>
</dbReference>
<evidence type="ECO:0000256" key="6">
    <source>
        <dbReference type="ARBA" id="ARBA00022840"/>
    </source>
</evidence>